<dbReference type="Pfam" id="PF13729">
    <property type="entry name" value="TraF_2"/>
    <property type="match status" value="1"/>
</dbReference>
<sequence length="433" mass="47889">MKYPLFVVLGLAATPLYAGTGSSASGTNFTSGPSGNHTALFSADHNPAMNNFMVREEETYRFNFGPAFSYGIELGDVGNFADDLDDLIDIIDDPDSTDESPSDVLERFNSVLENMGEHGYIKNTINVRAPILPLFYKSDRFGGTFSVDFSLDATIGARVLDDELKYDQDKDYLTNTAIYLKSGIEKRLSFGYGRELWSYNDMGKLYGGARLDISNMELSKQVMPLQMLDGRDISDVMTDEYDKNLVSTTAMSVDIGVVWDADFYRLGLTLADINSPSFDYGAVGVNCDEREPGSTEQSACYATEYFIEVKGDLKAYETHTKHARATVDGALHIGNKWWLTSALDLAAYDDPVGFENQWFHLAASYETGGFWLPSLRSGYQVNLTGSETSSLNVGATFFKMLNFDIEYGLESVEVDGSTGPRRLGFALSLTEHF</sequence>
<evidence type="ECO:0000313" key="3">
    <source>
        <dbReference type="Proteomes" id="UP001169760"/>
    </source>
</evidence>
<proteinExistence type="predicted"/>
<dbReference type="RefSeq" id="WP_216065533.1">
    <property type="nucleotide sequence ID" value="NZ_CP123764.1"/>
</dbReference>
<organism evidence="2 3">
    <name type="scientific">Saccharophagus degradans</name>
    <dbReference type="NCBI Taxonomy" id="86304"/>
    <lineage>
        <taxon>Bacteria</taxon>
        <taxon>Pseudomonadati</taxon>
        <taxon>Pseudomonadota</taxon>
        <taxon>Gammaproteobacteria</taxon>
        <taxon>Cellvibrionales</taxon>
        <taxon>Cellvibrionaceae</taxon>
        <taxon>Saccharophagus</taxon>
    </lineage>
</organism>
<dbReference type="EMBL" id="JAUOPB010000003">
    <property type="protein sequence ID" value="MDO6421912.1"/>
    <property type="molecule type" value="Genomic_DNA"/>
</dbReference>
<accession>A0AAW7X4U4</accession>
<feature type="chain" id="PRO_5043981366" evidence="1">
    <location>
        <begin position="19"/>
        <end position="433"/>
    </location>
</feature>
<feature type="signal peptide" evidence="1">
    <location>
        <begin position="1"/>
        <end position="18"/>
    </location>
</feature>
<name>A0AAW7X4U4_9GAMM</name>
<dbReference type="Proteomes" id="UP001169760">
    <property type="component" value="Unassembled WGS sequence"/>
</dbReference>
<gene>
    <name evidence="2" type="ORF">Q4521_05460</name>
</gene>
<evidence type="ECO:0000256" key="1">
    <source>
        <dbReference type="SAM" id="SignalP"/>
    </source>
</evidence>
<dbReference type="AlphaFoldDB" id="A0AAW7X4U4"/>
<keyword evidence="1" id="KW-0732">Signal</keyword>
<comment type="caution">
    <text evidence="2">The sequence shown here is derived from an EMBL/GenBank/DDBJ whole genome shotgun (WGS) entry which is preliminary data.</text>
</comment>
<protein>
    <submittedName>
        <fullName evidence="2">Conjugal transfer protein TraF</fullName>
    </submittedName>
</protein>
<evidence type="ECO:0000313" key="2">
    <source>
        <dbReference type="EMBL" id="MDO6421912.1"/>
    </source>
</evidence>
<reference evidence="2" key="1">
    <citation type="submission" date="2023-07" db="EMBL/GenBank/DDBJ databases">
        <title>Genome content predicts the carbon catabolic preferences of heterotrophic bacteria.</title>
        <authorList>
            <person name="Gralka M."/>
        </authorList>
    </citation>
    <scope>NUCLEOTIDE SEQUENCE</scope>
    <source>
        <strain evidence="2">I3M17_2</strain>
    </source>
</reference>
<dbReference type="InterPro" id="IPR032811">
    <property type="entry name" value="Put_conjugal_transfer"/>
</dbReference>